<dbReference type="STRING" id="488533.SAMN04487960_10286"/>
<sequence>MPQTDRLGSDTPHLALYLPHRPNNMEHLVDTPSAQALVMANSNHWRKIVTLLAKIASPAAEDWRQFRDGPLFQNTALCFNPELNNHARWHWIGGKDNLGRFTPLTHQAAPLAGCPEVTIDPALRLLLTPYPDYRQLSNQTVERIRAALTALDFYGEPLP</sequence>
<evidence type="ECO:0000313" key="1">
    <source>
        <dbReference type="EMBL" id="SDW29056.1"/>
    </source>
</evidence>
<keyword evidence="2" id="KW-1185">Reference proteome</keyword>
<accession>A0A1H2SBP5</accession>
<proteinExistence type="predicted"/>
<name>A0A1H2SBP5_9GAMM</name>
<dbReference type="EMBL" id="FNNE01000002">
    <property type="protein sequence ID" value="SDW29056.1"/>
    <property type="molecule type" value="Genomic_DNA"/>
</dbReference>
<dbReference type="InterPro" id="IPR054222">
    <property type="entry name" value="DUF6942"/>
</dbReference>
<dbReference type="Proteomes" id="UP000199675">
    <property type="component" value="Unassembled WGS sequence"/>
</dbReference>
<dbReference type="OrthoDB" id="6077837at2"/>
<evidence type="ECO:0000313" key="2">
    <source>
        <dbReference type="Proteomes" id="UP000199675"/>
    </source>
</evidence>
<dbReference type="Pfam" id="PF22098">
    <property type="entry name" value="DUF6942"/>
    <property type="match status" value="1"/>
</dbReference>
<organism evidence="1 2">
    <name type="scientific">Marinobacter mobilis</name>
    <dbReference type="NCBI Taxonomy" id="488533"/>
    <lineage>
        <taxon>Bacteria</taxon>
        <taxon>Pseudomonadati</taxon>
        <taxon>Pseudomonadota</taxon>
        <taxon>Gammaproteobacteria</taxon>
        <taxon>Pseudomonadales</taxon>
        <taxon>Marinobacteraceae</taxon>
        <taxon>Marinobacter</taxon>
    </lineage>
</organism>
<dbReference type="RefSeq" id="WP_091811456.1">
    <property type="nucleotide sequence ID" value="NZ_FNNE01000002.1"/>
</dbReference>
<dbReference type="AlphaFoldDB" id="A0A1H2SBP5"/>
<gene>
    <name evidence="1" type="ORF">SAMN04487960_10286</name>
</gene>
<protein>
    <submittedName>
        <fullName evidence="1">Uncharacterized protein</fullName>
    </submittedName>
</protein>
<reference evidence="1 2" key="1">
    <citation type="submission" date="2016-10" db="EMBL/GenBank/DDBJ databases">
        <authorList>
            <person name="de Groot N.N."/>
        </authorList>
    </citation>
    <scope>NUCLEOTIDE SEQUENCE [LARGE SCALE GENOMIC DNA]</scope>
    <source>
        <strain evidence="1 2">CGMCC 1.7059</strain>
    </source>
</reference>